<comment type="domain">
    <text evidence="7">Contains large globular domains required for ATP hydrolysis at each terminus and a third globular domain forming a flexible hinge near the middle of the molecule. These domains are separated by coiled-coil structures.</text>
</comment>
<comment type="function">
    <text evidence="7">Required for chromosome condensation and partitioning.</text>
</comment>
<dbReference type="EMBL" id="LT670844">
    <property type="protein sequence ID" value="SHL32737.1"/>
    <property type="molecule type" value="Genomic_DNA"/>
</dbReference>
<dbReference type="PIRSF" id="PIRSF005719">
    <property type="entry name" value="SMC"/>
    <property type="match status" value="1"/>
</dbReference>
<dbReference type="HAMAP" id="MF_01894">
    <property type="entry name" value="Smc_prok"/>
    <property type="match status" value="1"/>
</dbReference>
<protein>
    <recommendedName>
        <fullName evidence="7">Chromosome partition protein Smc</fullName>
    </recommendedName>
</protein>
<dbReference type="Pfam" id="PF06470">
    <property type="entry name" value="SMC_hinge"/>
    <property type="match status" value="1"/>
</dbReference>
<evidence type="ECO:0000259" key="9">
    <source>
        <dbReference type="Pfam" id="PF02463"/>
    </source>
</evidence>
<feature type="domain" description="RecF/RecN/SMC N-terminal" evidence="9">
    <location>
        <begin position="3"/>
        <end position="1135"/>
    </location>
</feature>
<dbReference type="RefSeq" id="WP_079542918.1">
    <property type="nucleotide sequence ID" value="NZ_LT670844.1"/>
</dbReference>
<evidence type="ECO:0000256" key="3">
    <source>
        <dbReference type="ARBA" id="ARBA00022741"/>
    </source>
</evidence>
<dbReference type="Gene3D" id="1.10.287.1490">
    <property type="match status" value="1"/>
</dbReference>
<feature type="domain" description="SMC hinge" evidence="10">
    <location>
        <begin position="507"/>
        <end position="545"/>
    </location>
</feature>
<feature type="coiled-coil region" evidence="7">
    <location>
        <begin position="928"/>
        <end position="990"/>
    </location>
</feature>
<dbReference type="GO" id="GO:0006260">
    <property type="term" value="P:DNA replication"/>
    <property type="evidence" value="ECO:0007669"/>
    <property type="project" value="UniProtKB-UniRule"/>
</dbReference>
<comment type="similarity">
    <text evidence="7">Belongs to the SMC family.</text>
</comment>
<feature type="region of interest" description="Disordered" evidence="8">
    <location>
        <begin position="453"/>
        <end position="488"/>
    </location>
</feature>
<evidence type="ECO:0000256" key="4">
    <source>
        <dbReference type="ARBA" id="ARBA00022840"/>
    </source>
</evidence>
<feature type="binding site" evidence="7">
    <location>
        <begin position="32"/>
        <end position="39"/>
    </location>
    <ligand>
        <name>ATP</name>
        <dbReference type="ChEBI" id="CHEBI:30616"/>
    </ligand>
</feature>
<dbReference type="AlphaFoldDB" id="A0A1M6ZQK0"/>
<dbReference type="OrthoDB" id="9808768at2"/>
<evidence type="ECO:0000313" key="11">
    <source>
        <dbReference type="EMBL" id="SHL32737.1"/>
    </source>
</evidence>
<keyword evidence="5 7" id="KW-0175">Coiled coil</keyword>
<feature type="region of interest" description="Disordered" evidence="8">
    <location>
        <begin position="669"/>
        <end position="730"/>
    </location>
</feature>
<dbReference type="Proteomes" id="UP000189935">
    <property type="component" value="Chromosome I"/>
</dbReference>
<evidence type="ECO:0000256" key="8">
    <source>
        <dbReference type="SAM" id="MobiDB-lite"/>
    </source>
</evidence>
<dbReference type="InterPro" id="IPR024704">
    <property type="entry name" value="SMC"/>
</dbReference>
<dbReference type="GO" id="GO:0007059">
    <property type="term" value="P:chromosome segregation"/>
    <property type="evidence" value="ECO:0007669"/>
    <property type="project" value="UniProtKB-UniRule"/>
</dbReference>
<feature type="coiled-coil region" evidence="7">
    <location>
        <begin position="170"/>
        <end position="197"/>
    </location>
</feature>
<dbReference type="PANTHER" id="PTHR43977">
    <property type="entry name" value="STRUCTURAL MAINTENANCE OF CHROMOSOMES PROTEIN 3"/>
    <property type="match status" value="1"/>
</dbReference>
<dbReference type="GO" id="GO:0005737">
    <property type="term" value="C:cytoplasm"/>
    <property type="evidence" value="ECO:0007669"/>
    <property type="project" value="UniProtKB-SubCell"/>
</dbReference>
<dbReference type="GO" id="GO:0003677">
    <property type="term" value="F:DNA binding"/>
    <property type="evidence" value="ECO:0007669"/>
    <property type="project" value="UniProtKB-UniRule"/>
</dbReference>
<dbReference type="InterPro" id="IPR027417">
    <property type="entry name" value="P-loop_NTPase"/>
</dbReference>
<dbReference type="SUPFAM" id="SSF52540">
    <property type="entry name" value="P-loop containing nucleoside triphosphate hydrolases"/>
    <property type="match status" value="1"/>
</dbReference>
<sequence length="1154" mass="126379">MKLTRLRLHGFKSFVEPTDFVIEPGLTGVVGPNGCGKSNLVEALRWAMGETSHKSLRAADMDAVIFAGSGNRPSRNHAEVVMTIDNSDRSAPAAVNDREILEISRRIERDAGSVYRINGRDVRARDVQILFADAATGARSPALVHQGKIGEIIQAKPEQRRRVLEDAAGVAGLHARRHEAELRLKAAETNLTRVEDVIGQLAGQIDGLKKQARQAIRYREVAAKVRKAEAMLFHLRWLEAHAGVAEATQTHDLSVREMAERTREQAEAARIQAVRASELPALREAEARAAAGLQRLTNARETLDREEQRAQERVAELDRRLTQFSADIAREQQQTSDAEVALARLDAEDTELKDEIKSRVEKRSGVDERVSEAEATLAAAERLFAELTTALADLSAKRNQLEGSVRSHRDRLARLDQEIANVASDEQKLAQETSGLGDLAALAQAMETAQHGLAQSEAAAQESEASHAAARQRLEAARSPLNEADKRVQRLETEARTISKLVNGETKNLWPPIIDGVTVAKGYEKALGAALGDDLDAPVDPSAPMRWTNAGVIEGDPALPEGVEALAAHVQAPSELKRRLAQIGVVAKERGAELVSQLKTGQRLVSREGDVWRWDGFVAAAHAPTGAARRLAERARLVDIENELEQARLDASAKRQALETAEAELKAASGAEAAARDAWRTAQREADAARERHAATEREINRHAARKSALTEAHSRLNADRSEAEAAHESAVAALAELPPSLETETKLAAVRSDIEGHRRLAAQVRAEAQALAREAELADRRVQAITAERNEWQNRRQSAASQIATIEARVTEVKAERAELENAPAIFAEKRRALISEIEAAESARQIAADALAAAENVMAETDRAAKISLEALGSAREACARAEERMDGSKRRLADVEREIHDMLEIEPQAVAGLAEIEPGAELPPLNEIEENLEKLRRDRERLGAVNLRAEEELREVEAQHTSLTTERDDLVEAIKRLRQGIQSLNREARERLLTSFETVNEHFKRLFVELFGGGEAALHLIESDDPLEAGLEIIAKPPGKKPQTLSLLSGGEQALTALALIFAVFLTNPSPICVLDEVDAPLDDHNVERFCTLLHEMTASTETRFIIITHNPITMARMNRLFGVTMAERGVSQLVSVDLEDAVKILDQNVA</sequence>
<dbReference type="InterPro" id="IPR036277">
    <property type="entry name" value="SMC_hinge_sf"/>
</dbReference>
<name>A0A1M6ZQK0_9BRAD</name>
<dbReference type="Gene3D" id="3.40.50.300">
    <property type="entry name" value="P-loop containing nucleotide triphosphate hydrolases"/>
    <property type="match status" value="2"/>
</dbReference>
<dbReference type="SUPFAM" id="SSF75553">
    <property type="entry name" value="Smc hinge domain"/>
    <property type="match status" value="1"/>
</dbReference>
<gene>
    <name evidence="7" type="primary">smc</name>
    <name evidence="11" type="ORF">SAMN05444159_5622</name>
</gene>
<dbReference type="CDD" id="cd03278">
    <property type="entry name" value="ABC_SMC_barmotin"/>
    <property type="match status" value="1"/>
</dbReference>
<comment type="subunit">
    <text evidence="7">Homodimer.</text>
</comment>
<dbReference type="GO" id="GO:0007062">
    <property type="term" value="P:sister chromatid cohesion"/>
    <property type="evidence" value="ECO:0007669"/>
    <property type="project" value="InterPro"/>
</dbReference>
<feature type="compositionally biased region" description="Basic and acidic residues" evidence="8">
    <location>
        <begin position="674"/>
        <end position="702"/>
    </location>
</feature>
<dbReference type="Pfam" id="PF02463">
    <property type="entry name" value="SMC_N"/>
    <property type="match status" value="1"/>
</dbReference>
<dbReference type="InterPro" id="IPR003395">
    <property type="entry name" value="RecF/RecN/SMC_N"/>
</dbReference>
<feature type="compositionally biased region" description="Basic and acidic residues" evidence="8">
    <location>
        <begin position="713"/>
        <end position="728"/>
    </location>
</feature>
<dbReference type="GO" id="GO:0005694">
    <property type="term" value="C:chromosome"/>
    <property type="evidence" value="ECO:0007669"/>
    <property type="project" value="InterPro"/>
</dbReference>
<reference evidence="11 12" key="1">
    <citation type="submission" date="2016-11" db="EMBL/GenBank/DDBJ databases">
        <authorList>
            <person name="Jaros S."/>
            <person name="Januszkiewicz K."/>
            <person name="Wedrychowicz H."/>
        </authorList>
    </citation>
    <scope>NUCLEOTIDE SEQUENCE [LARGE SCALE GENOMIC DNA]</scope>
    <source>
        <strain evidence="11 12">GAS499</strain>
    </source>
</reference>
<proteinExistence type="inferred from homology"/>
<comment type="subcellular location">
    <subcellularLocation>
        <location evidence="1 7">Cytoplasm</location>
    </subcellularLocation>
</comment>
<dbReference type="GO" id="GO:0016887">
    <property type="term" value="F:ATP hydrolysis activity"/>
    <property type="evidence" value="ECO:0007669"/>
    <property type="project" value="InterPro"/>
</dbReference>
<evidence type="ECO:0000256" key="7">
    <source>
        <dbReference type="HAMAP-Rule" id="MF_01894"/>
    </source>
</evidence>
<dbReference type="GO" id="GO:0030261">
    <property type="term" value="P:chromosome condensation"/>
    <property type="evidence" value="ECO:0007669"/>
    <property type="project" value="InterPro"/>
</dbReference>
<keyword evidence="3 7" id="KW-0547">Nucleotide-binding</keyword>
<feature type="coiled-coil region" evidence="7">
    <location>
        <begin position="755"/>
        <end position="901"/>
    </location>
</feature>
<keyword evidence="6 7" id="KW-0238">DNA-binding</keyword>
<dbReference type="InterPro" id="IPR010935">
    <property type="entry name" value="SMC_hinge"/>
</dbReference>
<evidence type="ECO:0000259" key="10">
    <source>
        <dbReference type="Pfam" id="PF06470"/>
    </source>
</evidence>
<evidence type="ECO:0000256" key="6">
    <source>
        <dbReference type="ARBA" id="ARBA00023125"/>
    </source>
</evidence>
<dbReference type="FunFam" id="3.40.50.300:FF:000901">
    <property type="entry name" value="Chromosome partition protein Smc"/>
    <property type="match status" value="1"/>
</dbReference>
<keyword evidence="2 7" id="KW-0963">Cytoplasm</keyword>
<evidence type="ECO:0000256" key="5">
    <source>
        <dbReference type="ARBA" id="ARBA00023054"/>
    </source>
</evidence>
<dbReference type="NCBIfam" id="TIGR02168">
    <property type="entry name" value="SMC_prok_B"/>
    <property type="match status" value="1"/>
</dbReference>
<dbReference type="InterPro" id="IPR011890">
    <property type="entry name" value="SMC_prok"/>
</dbReference>
<organism evidence="11 12">
    <name type="scientific">Bradyrhizobium lablabi</name>
    <dbReference type="NCBI Taxonomy" id="722472"/>
    <lineage>
        <taxon>Bacteria</taxon>
        <taxon>Pseudomonadati</taxon>
        <taxon>Pseudomonadota</taxon>
        <taxon>Alphaproteobacteria</taxon>
        <taxon>Hyphomicrobiales</taxon>
        <taxon>Nitrobacteraceae</taxon>
        <taxon>Bradyrhizobium</taxon>
    </lineage>
</organism>
<keyword evidence="4 7" id="KW-0067">ATP-binding</keyword>
<feature type="compositionally biased region" description="Low complexity" evidence="8">
    <location>
        <begin position="454"/>
        <end position="471"/>
    </location>
</feature>
<accession>A0A1M6ZQK0</accession>
<dbReference type="GO" id="GO:0005524">
    <property type="term" value="F:ATP binding"/>
    <property type="evidence" value="ECO:0007669"/>
    <property type="project" value="UniProtKB-UniRule"/>
</dbReference>
<evidence type="ECO:0000256" key="2">
    <source>
        <dbReference type="ARBA" id="ARBA00022490"/>
    </source>
</evidence>
<evidence type="ECO:0000256" key="1">
    <source>
        <dbReference type="ARBA" id="ARBA00004496"/>
    </source>
</evidence>
<evidence type="ECO:0000313" key="12">
    <source>
        <dbReference type="Proteomes" id="UP000189935"/>
    </source>
</evidence>